<dbReference type="RefSeq" id="WP_345213300.1">
    <property type="nucleotide sequence ID" value="NZ_BAABFT010000015.1"/>
</dbReference>
<gene>
    <name evidence="2" type="ORF">GCM10023149_43560</name>
</gene>
<dbReference type="EMBL" id="BAABFT010000015">
    <property type="protein sequence ID" value="GAA4335511.1"/>
    <property type="molecule type" value="Genomic_DNA"/>
</dbReference>
<protein>
    <submittedName>
        <fullName evidence="2">Uncharacterized protein</fullName>
    </submittedName>
</protein>
<sequence>MGFDISYHPVKESDMRNWFFDLDFTAIADNDFSGIEPVVKQYQLDEFFIDKYKDILAVAVQTPPGDSFENSYGYYMAVIQGLMDKYFYTRGSAYSFMMQDMPYFKAYTKPWADILTDKYENPTYNQINQNYSSGVYIPADMVVKLLHDYNTDENIKRDMDNFYSHGRIDIFMKALEYAMHSNAGILEATEVVEPNPLDLNQTVCYSNLLNCDIEGAILYQQAAQEQLREYETRENLPEGEIARNATYQKTTIPPPPAPKTEKKGFFKRLFG</sequence>
<organism evidence="2 3">
    <name type="scientific">Mucilaginibacter gynuensis</name>
    <dbReference type="NCBI Taxonomy" id="1302236"/>
    <lineage>
        <taxon>Bacteria</taxon>
        <taxon>Pseudomonadati</taxon>
        <taxon>Bacteroidota</taxon>
        <taxon>Sphingobacteriia</taxon>
        <taxon>Sphingobacteriales</taxon>
        <taxon>Sphingobacteriaceae</taxon>
        <taxon>Mucilaginibacter</taxon>
    </lineage>
</organism>
<evidence type="ECO:0000313" key="2">
    <source>
        <dbReference type="EMBL" id="GAA4335511.1"/>
    </source>
</evidence>
<name>A0ABP8H860_9SPHI</name>
<dbReference type="Proteomes" id="UP001500582">
    <property type="component" value="Unassembled WGS sequence"/>
</dbReference>
<proteinExistence type="predicted"/>
<accession>A0ABP8H860</accession>
<evidence type="ECO:0000313" key="3">
    <source>
        <dbReference type="Proteomes" id="UP001500582"/>
    </source>
</evidence>
<reference evidence="3" key="1">
    <citation type="journal article" date="2019" name="Int. J. Syst. Evol. Microbiol.">
        <title>The Global Catalogue of Microorganisms (GCM) 10K type strain sequencing project: providing services to taxonomists for standard genome sequencing and annotation.</title>
        <authorList>
            <consortium name="The Broad Institute Genomics Platform"/>
            <consortium name="The Broad Institute Genome Sequencing Center for Infectious Disease"/>
            <person name="Wu L."/>
            <person name="Ma J."/>
        </authorList>
    </citation>
    <scope>NUCLEOTIDE SEQUENCE [LARGE SCALE GENOMIC DNA]</scope>
    <source>
        <strain evidence="3">JCM 17705</strain>
    </source>
</reference>
<feature type="region of interest" description="Disordered" evidence="1">
    <location>
        <begin position="236"/>
        <end position="263"/>
    </location>
</feature>
<evidence type="ECO:0000256" key="1">
    <source>
        <dbReference type="SAM" id="MobiDB-lite"/>
    </source>
</evidence>
<keyword evidence="3" id="KW-1185">Reference proteome</keyword>
<comment type="caution">
    <text evidence="2">The sequence shown here is derived from an EMBL/GenBank/DDBJ whole genome shotgun (WGS) entry which is preliminary data.</text>
</comment>